<comment type="similarity">
    <text evidence="2">Belongs to the RENT3 family.</text>
</comment>
<evidence type="ECO:0000256" key="2">
    <source>
        <dbReference type="ARBA" id="ARBA00005991"/>
    </source>
</evidence>
<proteinExistence type="inferred from homology"/>
<dbReference type="PANTHER" id="PTHR13112:SF2">
    <property type="entry name" value="REGULATOR OF NONSENSE TRANSCRIPTS 3A"/>
    <property type="match status" value="1"/>
</dbReference>
<feature type="region of interest" description="Disordered" evidence="5">
    <location>
        <begin position="1"/>
        <end position="62"/>
    </location>
</feature>
<feature type="compositionally biased region" description="Gly residues" evidence="5">
    <location>
        <begin position="309"/>
        <end position="320"/>
    </location>
</feature>
<name>A0ABM4IHZ3_ODOVR</name>
<reference evidence="8" key="2">
    <citation type="submission" date="2025-08" db="UniProtKB">
        <authorList>
            <consortium name="RefSeq"/>
        </authorList>
    </citation>
    <scope>IDENTIFICATION</scope>
    <source>
        <tissue evidence="8">Tongue muscle</tissue>
    </source>
</reference>
<evidence type="ECO:0000259" key="6">
    <source>
        <dbReference type="Pfam" id="PF03467"/>
    </source>
</evidence>
<organism evidence="7 8">
    <name type="scientific">Odocoileus virginianus</name>
    <name type="common">White-tailed deer</name>
    <dbReference type="NCBI Taxonomy" id="9874"/>
    <lineage>
        <taxon>Eukaryota</taxon>
        <taxon>Metazoa</taxon>
        <taxon>Chordata</taxon>
        <taxon>Craniata</taxon>
        <taxon>Vertebrata</taxon>
        <taxon>Euteleostomi</taxon>
        <taxon>Mammalia</taxon>
        <taxon>Eutheria</taxon>
        <taxon>Laurasiatheria</taxon>
        <taxon>Artiodactyla</taxon>
        <taxon>Ruminantia</taxon>
        <taxon>Pecora</taxon>
        <taxon>Cervidae</taxon>
        <taxon>Odocoileinae</taxon>
        <taxon>Odocoileus</taxon>
    </lineage>
</organism>
<dbReference type="Pfam" id="PF03467">
    <property type="entry name" value="Smg4_UPF3"/>
    <property type="match status" value="1"/>
</dbReference>
<dbReference type="InterPro" id="IPR039722">
    <property type="entry name" value="Upf3"/>
</dbReference>
<dbReference type="InterPro" id="IPR005120">
    <property type="entry name" value="UPF3_dom"/>
</dbReference>
<reference evidence="7" key="1">
    <citation type="journal article" date="2022" name="J. Hered.">
        <title>A De Novo Chromosome-Level Genome Assembly of the White-Tailed Deer, Odocoileus Virginianus.</title>
        <authorList>
            <person name="London E.W."/>
            <person name="Roca A.L."/>
            <person name="Novakofski J.E."/>
            <person name="Mateus-Pinilla N.E."/>
        </authorList>
    </citation>
    <scope>NUCLEOTIDE SEQUENCE [LARGE SCALE GENOMIC DNA]</scope>
</reference>
<dbReference type="RefSeq" id="XP_070327438.1">
    <property type="nucleotide sequence ID" value="XM_070471337.1"/>
</dbReference>
<dbReference type="InterPro" id="IPR035979">
    <property type="entry name" value="RBD_domain_sf"/>
</dbReference>
<evidence type="ECO:0000256" key="5">
    <source>
        <dbReference type="SAM" id="MobiDB-lite"/>
    </source>
</evidence>
<keyword evidence="7" id="KW-1185">Reference proteome</keyword>
<dbReference type="Proteomes" id="UP001652640">
    <property type="component" value="Chromosome 8"/>
</dbReference>
<gene>
    <name evidence="8" type="primary">UPF3A</name>
</gene>
<accession>A0ABM4IHZ3</accession>
<dbReference type="SUPFAM" id="SSF54928">
    <property type="entry name" value="RNA-binding domain, RBD"/>
    <property type="match status" value="1"/>
</dbReference>
<feature type="compositionally biased region" description="Gly residues" evidence="5">
    <location>
        <begin position="1"/>
        <end position="11"/>
    </location>
</feature>
<keyword evidence="4" id="KW-0539">Nucleus</keyword>
<feature type="compositionally biased region" description="Basic and acidic residues" evidence="5">
    <location>
        <begin position="217"/>
        <end position="236"/>
    </location>
</feature>
<evidence type="ECO:0000256" key="3">
    <source>
        <dbReference type="ARBA" id="ARBA00023161"/>
    </source>
</evidence>
<feature type="compositionally biased region" description="Basic and acidic residues" evidence="5">
    <location>
        <begin position="246"/>
        <end position="303"/>
    </location>
</feature>
<dbReference type="Gene3D" id="3.30.70.330">
    <property type="match status" value="1"/>
</dbReference>
<feature type="domain" description="UPF3" evidence="6">
    <location>
        <begin position="67"/>
        <end position="212"/>
    </location>
</feature>
<comment type="subcellular location">
    <subcellularLocation>
        <location evidence="1">Nucleus</location>
    </subcellularLocation>
</comment>
<protein>
    <submittedName>
        <fullName evidence="8">Regulator of nonsense transcripts 3A isoform X6</fullName>
    </submittedName>
</protein>
<keyword evidence="3" id="KW-0866">Nonsense-mediated mRNA decay</keyword>
<dbReference type="PANTHER" id="PTHR13112">
    <property type="entry name" value="UPF3 REGULATOR OF NONSENSE TRANSCRIPTS-LIKE PROTEIN"/>
    <property type="match status" value="1"/>
</dbReference>
<dbReference type="GeneID" id="110137670"/>
<dbReference type="InterPro" id="IPR012677">
    <property type="entry name" value="Nucleotide-bd_a/b_plait_sf"/>
</dbReference>
<evidence type="ECO:0000256" key="4">
    <source>
        <dbReference type="ARBA" id="ARBA00023242"/>
    </source>
</evidence>
<feature type="compositionally biased region" description="Basic and acidic residues" evidence="5">
    <location>
        <begin position="20"/>
        <end position="42"/>
    </location>
</feature>
<sequence length="320" mass="35230">MRSEDGAGGPGVAVAMRGPSGREKPSSSESQFRRESPRREAEAPLASSSGCGSGAGKPREEKRTVLSKVVIRRLPPSLTKEQLEQQLHPLPAHDYFEFFTADVSLYPHLYSRAYINFRNPDDILLFRDRFDGYIFIDSKGLEYPAVVEFAPFQKIAKKKLKKKDAKTGSIEDDPEYKKFLETYCVEEEKTSASPETLLGDIEAKTRELIANSRRKTRGAEEEGAGKEAPTGRREAEAAGGGEVQEESSRKAEENGGGEGSKDEASQKTRKGRGTEHRETRRKSGGDRPWRREVGALSEWDRPEAQALGGLAGGAPGEVTK</sequence>
<feature type="region of interest" description="Disordered" evidence="5">
    <location>
        <begin position="191"/>
        <end position="320"/>
    </location>
</feature>
<dbReference type="CDD" id="cd12727">
    <property type="entry name" value="RRM_like_Smg4_UPF3A"/>
    <property type="match status" value="1"/>
</dbReference>
<evidence type="ECO:0000313" key="8">
    <source>
        <dbReference type="RefSeq" id="XP_070327438.1"/>
    </source>
</evidence>
<evidence type="ECO:0000313" key="7">
    <source>
        <dbReference type="Proteomes" id="UP001652640"/>
    </source>
</evidence>
<evidence type="ECO:0000256" key="1">
    <source>
        <dbReference type="ARBA" id="ARBA00004123"/>
    </source>
</evidence>